<evidence type="ECO:0000313" key="1">
    <source>
        <dbReference type="EMBL" id="MFC0243225.1"/>
    </source>
</evidence>
<sequence length="545" mass="59621">MRLRNLEKYKTGGSGNNLTLGIPLPKTPDGRVYRYSPNEDAHPRLFLLGDRVLDFTLPEALTSRMTHAPGTPGTVCPYSGVLDDDGNFTHPDDLAAAKEIVAHAFHADAAAAIHGMFDELARKNAGNKFLKVTTGARPSPKPAPRFARNDLLRELVCDECGRDYGVYAISLFCPDCGAPNIHLHFAREIALVREQVELAGQLGSESRELAYRMMGNAHEDVLTAFEATLKTVYLYKKTTRPPDGAPMKPVANDFQNIERGRKRFAEFDFDPFGTLTADALAVLTLNIQKRHVIGHNLGVADAKFAEHAAEARLGETIPLVGDDILQFAAIGQLVIDGLDGWLAACEAPPSAKDRLSTPLIAPPAKKKPELSIGELGPLATRIGLWVSEQSQKGFDSFIPEQDLIDAFPESNLEDLAFAVAELESDGYLRTNSIISARLPRMFTTAELFITFDPHTGQSTPETDVVALVDLALGKSGAGTVDAEELHAASGWPLRRFNPPFAYLVSQIDDRRVLHGGTEDYPLRGFLMTDRDQVALQRFAARLRSK</sequence>
<keyword evidence="2" id="KW-1185">Reference proteome</keyword>
<proteinExistence type="predicted"/>
<evidence type="ECO:0000313" key="2">
    <source>
        <dbReference type="Proteomes" id="UP001589775"/>
    </source>
</evidence>
<dbReference type="Proteomes" id="UP001589775">
    <property type="component" value="Unassembled WGS sequence"/>
</dbReference>
<dbReference type="RefSeq" id="WP_378391919.1">
    <property type="nucleotide sequence ID" value="NZ_JBHLWM010000008.1"/>
</dbReference>
<protein>
    <submittedName>
        <fullName evidence="1">Uncharacterized protein</fullName>
    </submittedName>
</protein>
<comment type="caution">
    <text evidence="1">The sequence shown here is derived from an EMBL/GenBank/DDBJ whole genome shotgun (WGS) entry which is preliminary data.</text>
</comment>
<organism evidence="1 2">
    <name type="scientific">Rhodopseudomonas telluris</name>
    <dbReference type="NCBI Taxonomy" id="644215"/>
    <lineage>
        <taxon>Bacteria</taxon>
        <taxon>Pseudomonadati</taxon>
        <taxon>Pseudomonadota</taxon>
        <taxon>Alphaproteobacteria</taxon>
        <taxon>Hyphomicrobiales</taxon>
        <taxon>Nitrobacteraceae</taxon>
        <taxon>Rhodopseudomonas</taxon>
    </lineage>
</organism>
<accession>A0ABV6EYT3</accession>
<reference evidence="1 2" key="1">
    <citation type="submission" date="2024-09" db="EMBL/GenBank/DDBJ databases">
        <authorList>
            <person name="Sun Q."/>
            <person name="Mori K."/>
        </authorList>
    </citation>
    <scope>NUCLEOTIDE SEQUENCE [LARGE SCALE GENOMIC DNA]</scope>
    <source>
        <strain evidence="1 2">KCTC 23279</strain>
    </source>
</reference>
<name>A0ABV6EYT3_9BRAD</name>
<gene>
    <name evidence="1" type="ORF">ACFFJ6_22255</name>
</gene>
<dbReference type="EMBL" id="JBHLWM010000008">
    <property type="protein sequence ID" value="MFC0243225.1"/>
    <property type="molecule type" value="Genomic_DNA"/>
</dbReference>